<evidence type="ECO:0000256" key="1">
    <source>
        <dbReference type="SAM" id="MobiDB-lite"/>
    </source>
</evidence>
<name>A0ABR4EQH5_9PEZI</name>
<dbReference type="Proteomes" id="UP001600888">
    <property type="component" value="Unassembled WGS sequence"/>
</dbReference>
<organism evidence="2 3">
    <name type="scientific">Diaporthe vaccinii</name>
    <dbReference type="NCBI Taxonomy" id="105482"/>
    <lineage>
        <taxon>Eukaryota</taxon>
        <taxon>Fungi</taxon>
        <taxon>Dikarya</taxon>
        <taxon>Ascomycota</taxon>
        <taxon>Pezizomycotina</taxon>
        <taxon>Sordariomycetes</taxon>
        <taxon>Sordariomycetidae</taxon>
        <taxon>Diaporthales</taxon>
        <taxon>Diaporthaceae</taxon>
        <taxon>Diaporthe</taxon>
        <taxon>Diaporthe eres species complex</taxon>
    </lineage>
</organism>
<evidence type="ECO:0000313" key="3">
    <source>
        <dbReference type="Proteomes" id="UP001600888"/>
    </source>
</evidence>
<dbReference type="EMBL" id="JBAWTH010000035">
    <property type="protein sequence ID" value="KAL2284689.1"/>
    <property type="molecule type" value="Genomic_DNA"/>
</dbReference>
<reference evidence="2 3" key="1">
    <citation type="submission" date="2024-03" db="EMBL/GenBank/DDBJ databases">
        <title>A high-quality draft genome sequence of Diaporthe vaccinii, a causative agent of upright dieback and viscid rot disease in cranberry plants.</title>
        <authorList>
            <person name="Sarrasin M."/>
            <person name="Lang B.F."/>
            <person name="Burger G."/>
        </authorList>
    </citation>
    <scope>NUCLEOTIDE SEQUENCE [LARGE SCALE GENOMIC DNA]</scope>
    <source>
        <strain evidence="2 3">IS7</strain>
    </source>
</reference>
<protein>
    <submittedName>
        <fullName evidence="2">Uncharacterized protein</fullName>
    </submittedName>
</protein>
<feature type="compositionally biased region" description="Basic residues" evidence="1">
    <location>
        <begin position="122"/>
        <end position="132"/>
    </location>
</feature>
<sequence length="176" mass="19949">MKSTPEEIEAALANYRKVTAERNKRDLQIFVDAIVNADFEDEQVRDEFTDEQMHKERMGQLGELVQDDLDHLSQPTELMERYDELAASLYLDGTFGGDIDPEKRANGPKPTSKPLKPPYGKGRLKKSRRPFQSRRSSECWHDISPAFAAQACPKTIPSVVSPSLVLEPLTRFLLVC</sequence>
<gene>
    <name evidence="2" type="ORF">FJTKL_08775</name>
</gene>
<keyword evidence="3" id="KW-1185">Reference proteome</keyword>
<proteinExistence type="predicted"/>
<comment type="caution">
    <text evidence="2">The sequence shown here is derived from an EMBL/GenBank/DDBJ whole genome shotgun (WGS) entry which is preliminary data.</text>
</comment>
<accession>A0ABR4EQH5</accession>
<evidence type="ECO:0000313" key="2">
    <source>
        <dbReference type="EMBL" id="KAL2284689.1"/>
    </source>
</evidence>
<feature type="region of interest" description="Disordered" evidence="1">
    <location>
        <begin position="97"/>
        <end position="135"/>
    </location>
</feature>